<proteinExistence type="predicted"/>
<feature type="chain" id="PRO_5040748803" description="DUF4142 domain-containing protein" evidence="2">
    <location>
        <begin position="24"/>
        <end position="178"/>
    </location>
</feature>
<dbReference type="RefSeq" id="WP_270040994.1">
    <property type="nucleotide sequence ID" value="NZ_JAPDOD010000014.1"/>
</dbReference>
<dbReference type="AlphaFoldDB" id="A0A9X3S227"/>
<evidence type="ECO:0000256" key="2">
    <source>
        <dbReference type="SAM" id="SignalP"/>
    </source>
</evidence>
<dbReference type="EMBL" id="JAPDOD010000014">
    <property type="protein sequence ID" value="MDA0161777.1"/>
    <property type="molecule type" value="Genomic_DNA"/>
</dbReference>
<name>A0A9X3S227_9ACTN</name>
<evidence type="ECO:0008006" key="5">
    <source>
        <dbReference type="Google" id="ProtNLM"/>
    </source>
</evidence>
<reference evidence="3" key="1">
    <citation type="submission" date="2022-10" db="EMBL/GenBank/DDBJ databases">
        <title>The WGS of Solirubrobacter ginsenosidimutans DSM 21036.</title>
        <authorList>
            <person name="Jiang Z."/>
        </authorList>
    </citation>
    <scope>NUCLEOTIDE SEQUENCE</scope>
    <source>
        <strain evidence="3">DSM 21036</strain>
    </source>
</reference>
<evidence type="ECO:0000313" key="4">
    <source>
        <dbReference type="Proteomes" id="UP001149140"/>
    </source>
</evidence>
<evidence type="ECO:0000313" key="3">
    <source>
        <dbReference type="EMBL" id="MDA0161777.1"/>
    </source>
</evidence>
<organism evidence="3 4">
    <name type="scientific">Solirubrobacter ginsenosidimutans</name>
    <dbReference type="NCBI Taxonomy" id="490573"/>
    <lineage>
        <taxon>Bacteria</taxon>
        <taxon>Bacillati</taxon>
        <taxon>Actinomycetota</taxon>
        <taxon>Thermoleophilia</taxon>
        <taxon>Solirubrobacterales</taxon>
        <taxon>Solirubrobacteraceae</taxon>
        <taxon>Solirubrobacter</taxon>
    </lineage>
</organism>
<keyword evidence="2" id="KW-0732">Signal</keyword>
<comment type="caution">
    <text evidence="3">The sequence shown here is derived from an EMBL/GenBank/DDBJ whole genome shotgun (WGS) entry which is preliminary data.</text>
</comment>
<feature type="region of interest" description="Disordered" evidence="1">
    <location>
        <begin position="23"/>
        <end position="54"/>
    </location>
</feature>
<dbReference type="Proteomes" id="UP001149140">
    <property type="component" value="Unassembled WGS sequence"/>
</dbReference>
<accession>A0A9X3S227</accession>
<protein>
    <recommendedName>
        <fullName evidence="5">DUF4142 domain-containing protein</fullName>
    </recommendedName>
</protein>
<gene>
    <name evidence="3" type="ORF">OM076_16000</name>
</gene>
<sequence>MRLFRFGCVLAAAGLLAGCGSKAASSPSSTPTATTAASAATPTPTGTPSAKHLTSPDDLASCAVLEQAVQAVSQLVGHTTEGITQAQNPKELAKQVGTAQQSLLDSAKLVELADAPKALAGSQRQFAQALRMFATDFGRGKAAAAKGDMANATQLLTDETALRKIQTSAKRIDDMCGA</sequence>
<feature type="compositionally biased region" description="Low complexity" evidence="1">
    <location>
        <begin position="23"/>
        <end position="50"/>
    </location>
</feature>
<keyword evidence="4" id="KW-1185">Reference proteome</keyword>
<dbReference type="PROSITE" id="PS51257">
    <property type="entry name" value="PROKAR_LIPOPROTEIN"/>
    <property type="match status" value="1"/>
</dbReference>
<evidence type="ECO:0000256" key="1">
    <source>
        <dbReference type="SAM" id="MobiDB-lite"/>
    </source>
</evidence>
<feature type="signal peptide" evidence="2">
    <location>
        <begin position="1"/>
        <end position="23"/>
    </location>
</feature>